<organism evidence="1 2">
    <name type="scientific">Candidatus Falkowbacteria bacterium RIFOXYA2_FULL_38_12</name>
    <dbReference type="NCBI Taxonomy" id="1797993"/>
    <lineage>
        <taxon>Bacteria</taxon>
        <taxon>Candidatus Falkowiibacteriota</taxon>
    </lineage>
</organism>
<proteinExistence type="predicted"/>
<dbReference type="EMBL" id="MFGA01000017">
    <property type="protein sequence ID" value="OGF21032.1"/>
    <property type="molecule type" value="Genomic_DNA"/>
</dbReference>
<evidence type="ECO:0000313" key="1">
    <source>
        <dbReference type="EMBL" id="OGF21032.1"/>
    </source>
</evidence>
<reference evidence="1 2" key="1">
    <citation type="journal article" date="2016" name="Nat. Commun.">
        <title>Thousands of microbial genomes shed light on interconnected biogeochemical processes in an aquifer system.</title>
        <authorList>
            <person name="Anantharaman K."/>
            <person name="Brown C.T."/>
            <person name="Hug L.A."/>
            <person name="Sharon I."/>
            <person name="Castelle C.J."/>
            <person name="Probst A.J."/>
            <person name="Thomas B.C."/>
            <person name="Singh A."/>
            <person name="Wilkins M.J."/>
            <person name="Karaoz U."/>
            <person name="Brodie E.L."/>
            <person name="Williams K.H."/>
            <person name="Hubbard S.S."/>
            <person name="Banfield J.F."/>
        </authorList>
    </citation>
    <scope>NUCLEOTIDE SEQUENCE [LARGE SCALE GENOMIC DNA]</scope>
</reference>
<dbReference type="Proteomes" id="UP000177407">
    <property type="component" value="Unassembled WGS sequence"/>
</dbReference>
<sequence>MSLLDYIFPAKKDKSKGQKSYYLFTNSGQVDHALFRIDTLDEKERKLVKEIIMKHLSYGNGHGLTCQNFKDNVLPELYKLVKDHKLSTVDYERLKRLPNEYSPTLN</sequence>
<comment type="caution">
    <text evidence="1">The sequence shown here is derived from an EMBL/GenBank/DDBJ whole genome shotgun (WGS) entry which is preliminary data.</text>
</comment>
<protein>
    <submittedName>
        <fullName evidence="1">Uncharacterized protein</fullName>
    </submittedName>
</protein>
<gene>
    <name evidence="1" type="ORF">A2257_01980</name>
</gene>
<name>A0A1F5S386_9BACT</name>
<evidence type="ECO:0000313" key="2">
    <source>
        <dbReference type="Proteomes" id="UP000177407"/>
    </source>
</evidence>
<dbReference type="AlphaFoldDB" id="A0A1F5S386"/>
<accession>A0A1F5S386</accession>